<evidence type="ECO:0000313" key="3">
    <source>
        <dbReference type="EMBL" id="GFY96293.1"/>
    </source>
</evidence>
<dbReference type="GO" id="GO:0045053">
    <property type="term" value="P:protein retention in Golgi apparatus"/>
    <property type="evidence" value="ECO:0007669"/>
    <property type="project" value="TreeGrafter"/>
</dbReference>
<dbReference type="Proteomes" id="UP000585474">
    <property type="component" value="Unassembled WGS sequence"/>
</dbReference>
<dbReference type="Pfam" id="PF25037">
    <property type="entry name" value="VPS13_C"/>
    <property type="match status" value="1"/>
</dbReference>
<dbReference type="EMBL" id="BJWL01000011">
    <property type="protein sequence ID" value="GFY96293.1"/>
    <property type="molecule type" value="Genomic_DNA"/>
</dbReference>
<name>A0A7J0FCF3_9ERIC</name>
<reference evidence="3 4" key="1">
    <citation type="submission" date="2019-07" db="EMBL/GenBank/DDBJ databases">
        <title>De Novo Assembly of kiwifruit Actinidia rufa.</title>
        <authorList>
            <person name="Sugita-Konishi S."/>
            <person name="Sato K."/>
            <person name="Mori E."/>
            <person name="Abe Y."/>
            <person name="Kisaki G."/>
            <person name="Hamano K."/>
            <person name="Suezawa K."/>
            <person name="Otani M."/>
            <person name="Fukuda T."/>
            <person name="Manabe T."/>
            <person name="Gomi K."/>
            <person name="Tabuchi M."/>
            <person name="Akimitsu K."/>
            <person name="Kataoka I."/>
        </authorList>
    </citation>
    <scope>NUCLEOTIDE SEQUENCE [LARGE SCALE GENOMIC DNA]</scope>
    <source>
        <strain evidence="4">cv. Fuchu</strain>
    </source>
</reference>
<comment type="caution">
    <text evidence="3">The sequence shown here is derived from an EMBL/GenBank/DDBJ whole genome shotgun (WGS) entry which is preliminary data.</text>
</comment>
<dbReference type="PANTHER" id="PTHR16166">
    <property type="entry name" value="VACUOLAR PROTEIN SORTING-ASSOCIATED PROTEIN VPS13"/>
    <property type="match status" value="1"/>
</dbReference>
<dbReference type="InterPro" id="IPR026847">
    <property type="entry name" value="VPS13"/>
</dbReference>
<dbReference type="InterPro" id="IPR009543">
    <property type="entry name" value="VPS13_VAB"/>
</dbReference>
<evidence type="ECO:0000259" key="1">
    <source>
        <dbReference type="Pfam" id="PF25036"/>
    </source>
</evidence>
<dbReference type="Pfam" id="PF25036">
    <property type="entry name" value="VPS13_VAB"/>
    <property type="match status" value="1"/>
</dbReference>
<feature type="domain" description="Intermembrane lipid transfer protein VPS13-like C-terminal" evidence="2">
    <location>
        <begin position="1605"/>
        <end position="1670"/>
    </location>
</feature>
<dbReference type="GO" id="GO:0006623">
    <property type="term" value="P:protein targeting to vacuole"/>
    <property type="evidence" value="ECO:0007669"/>
    <property type="project" value="TreeGrafter"/>
</dbReference>
<organism evidence="3 4">
    <name type="scientific">Actinidia rufa</name>
    <dbReference type="NCBI Taxonomy" id="165716"/>
    <lineage>
        <taxon>Eukaryota</taxon>
        <taxon>Viridiplantae</taxon>
        <taxon>Streptophyta</taxon>
        <taxon>Embryophyta</taxon>
        <taxon>Tracheophyta</taxon>
        <taxon>Spermatophyta</taxon>
        <taxon>Magnoliopsida</taxon>
        <taxon>eudicotyledons</taxon>
        <taxon>Gunneridae</taxon>
        <taxon>Pentapetalae</taxon>
        <taxon>asterids</taxon>
        <taxon>Ericales</taxon>
        <taxon>Actinidiaceae</taxon>
        <taxon>Actinidia</taxon>
    </lineage>
</organism>
<keyword evidence="4" id="KW-1185">Reference proteome</keyword>
<dbReference type="InterPro" id="IPR056748">
    <property type="entry name" value="VPS13-like_C"/>
</dbReference>
<evidence type="ECO:0000313" key="4">
    <source>
        <dbReference type="Proteomes" id="UP000585474"/>
    </source>
</evidence>
<evidence type="ECO:0000259" key="2">
    <source>
        <dbReference type="Pfam" id="PF25037"/>
    </source>
</evidence>
<sequence>MSGVLCVLSRNLRGGTSGEGCLLSSSLVLSRPTSIYITLAPPPLVPCHRQMFMEKLVVAVFRAIEMVKDAWGVMRHKGLSDCQRLSNQEICENMYTGRFAPYILQNLTSLPLVFHVCQGPIRADDIDVSVLKKGTFMRPGSSIPIYINDEETPEEQLLRCRPAHSSDRLSDQQLNGVDHHYIIIQFDGTCMLSTPISMDLVGLNYFEVDFSKSTNKIDTDNNEDVSKTNKHVDEVNRTDSNGGFVIPVACDVSVQRYCKLVRLYSTVILYNATSMPFEVRFDIPFGLSPKILDPIYPGQEFPLPLHLAEAGRVRPDKSSVIDINRTMKHSVEKSCYLDKSKKHFIHQITLSSPLVVRNYLPKALSLTIEIGGVTRTASLSEVETSFFHIDSSHDLGLVLHMHGFKPSALKFPRPETFCGVAKVNGTKFSLAETITFDPTLNDGTIYATVEKVMDAFSGAREICIFVPYLLYNCIGFPLIVSDCTKEMKGYGCIIPSCYNLGEQDILIGKKDGLGILSSSQDFHGAAALDHSLRNSSSKNRSLSTWKNIDSRSGKLLRKPIICGTSTVSHGRKVEACMYSPDPSSPVTEIMVRTSRHLPDSVTKNMPKSSWSSPFFLVQPTGSTTVLVPQFHTDAAYVVSVTSSAIAGPYSGKTSAITFQPRYVICNACSKDLCYKQKGTDSIFYLGIKQHSHLQWTDTKSQIVVERVTGQLFGGLLGGLSFGRSVDGAPFKDLAMGEGVVEKFKRRIGSFSERGEDCLGGSDSICSKGIEMTLIKSTLVSVLKYFMSELFRHWWLKKMEKLQSDFGCGGIGGSFKYHFVELDRVCHPISEGGLGVRYGEERLKFKRHRWCKDETPDRAFSPLIFRCRGFCMEMLRGLWSVRGVVKMRNNVSGAVNMIRVEVQNADIPIQDETIGASLHGNSGTNMILLSDDDTGFMPYRIDNFSKERLRVYQQRCETFETVIQSYTSCPYAWDEPFYPHRLTVEVPGERIVGSYTLDEVKEYMPIYLPSTSEKPERTLLVSVHAEGAIKVLSIVDSSYHVLNDAKNPRVPQFKGKRKHDLKQEMSVDFKEKISVAIPFIGISLINSHPQELVFACAKNTRIDLLQSLDQQKFFFQVSSFQIDNQLPRTPYPVILSFDCEHRGNPLGQTRNQDDNTKTNGESLVQITSENLCEPVFCLAAAKWRNRDVSLVSFEYISLRMTDFHLELEQEVVLTLFDFIRTICSRSQVGVLTFTDSSLYPLTSDLGFLKESPSCTDDHKYGQLNGVLFHPTNQTRFSENCTSSLLLPSVVPIGAPWQQIFLLARRQKKIYVELLELAPIKLTLSFSSTPWTLRNGVLTSGESLIHIFIPGKPSLQLWTTTTAVTVKWYIHTNSGCISHVAYEGRGLMAFADVEGAHIYLKQLFIAHHLASWESIQEIILRHYTRQLLHEMYKVFGSAGVIGNPMGFARSVSHGIKDFLSVPARSVFQSPAGLITGMAQGTTSLLSNTVFAISDAATQFSRAAHKGIVAFTFDDQAVAGVEKQQKGESSHSKGVVNEFLEGLTGLLQSPIKGAEKYGLPGVLSGVALGITGLVARPAASILEVTGKTAQSIRNRSKLHNMAAQRLRVRLPRPLSRELPLRPYSWEAAIGTSILVETDNGLKLKEEQLIMCKALKQGGKFVVVTGRLILIVGCLSLVDLGKPEFQGVPVAPEWVIEAEIAIDTVIHADSSGGVVHIVGSGSDPLLKQNQHQLNKRGGGGAKGKRWSNAPTPLPFCQTSLEFTHKEEAEELLQILLSAIEKGKERGWGFVRVLHQSNLK</sequence>
<accession>A0A7J0FCF3</accession>
<protein>
    <submittedName>
        <fullName evidence="3">Vacuolar protein sorting-associated protein, putative</fullName>
    </submittedName>
</protein>
<dbReference type="OrthoDB" id="428159at2759"/>
<gene>
    <name evidence="3" type="ORF">Acr_11g0005990</name>
</gene>
<dbReference type="PANTHER" id="PTHR16166:SF143">
    <property type="entry name" value="PROTEIN SORTING-ASSOCIATED PROTEIN, PUTATIVE (DUF1162)-RELATED"/>
    <property type="match status" value="1"/>
</dbReference>
<proteinExistence type="predicted"/>
<feature type="domain" description="Vacuolar protein sorting-associated protein 13 VPS13 adaptor binding" evidence="1">
    <location>
        <begin position="567"/>
        <end position="702"/>
    </location>
</feature>